<dbReference type="EMBL" id="JBBPBN010000009">
    <property type="protein sequence ID" value="KAK9031852.1"/>
    <property type="molecule type" value="Genomic_DNA"/>
</dbReference>
<feature type="compositionally biased region" description="Basic residues" evidence="1">
    <location>
        <begin position="55"/>
        <end position="65"/>
    </location>
</feature>
<dbReference type="Proteomes" id="UP001396334">
    <property type="component" value="Unassembled WGS sequence"/>
</dbReference>
<name>A0ABR2T3T5_9ROSI</name>
<sequence length="77" mass="9154">MMISERRKAHRSSDSGDSHPRRLLGCFCGHWGCFRESERRNRENLIFTTTDVVRRNGRRSKRRPQNRGLGFMAENEF</sequence>
<reference evidence="2 3" key="1">
    <citation type="journal article" date="2024" name="G3 (Bethesda)">
        <title>Genome assembly of Hibiscus sabdariffa L. provides insights into metabolisms of medicinal natural products.</title>
        <authorList>
            <person name="Kim T."/>
        </authorList>
    </citation>
    <scope>NUCLEOTIDE SEQUENCE [LARGE SCALE GENOMIC DNA]</scope>
    <source>
        <strain evidence="2">TK-2024</strain>
        <tissue evidence="2">Old leaves</tissue>
    </source>
</reference>
<comment type="caution">
    <text evidence="2">The sequence shown here is derived from an EMBL/GenBank/DDBJ whole genome shotgun (WGS) entry which is preliminary data.</text>
</comment>
<evidence type="ECO:0000313" key="2">
    <source>
        <dbReference type="EMBL" id="KAK9031852.1"/>
    </source>
</evidence>
<evidence type="ECO:0000256" key="1">
    <source>
        <dbReference type="SAM" id="MobiDB-lite"/>
    </source>
</evidence>
<accession>A0ABR2T3T5</accession>
<gene>
    <name evidence="2" type="ORF">V6N11_056138</name>
</gene>
<proteinExistence type="predicted"/>
<protein>
    <submittedName>
        <fullName evidence="2">Uncharacterized protein</fullName>
    </submittedName>
</protein>
<keyword evidence="3" id="KW-1185">Reference proteome</keyword>
<feature type="region of interest" description="Disordered" evidence="1">
    <location>
        <begin position="55"/>
        <end position="77"/>
    </location>
</feature>
<organism evidence="2 3">
    <name type="scientific">Hibiscus sabdariffa</name>
    <name type="common">roselle</name>
    <dbReference type="NCBI Taxonomy" id="183260"/>
    <lineage>
        <taxon>Eukaryota</taxon>
        <taxon>Viridiplantae</taxon>
        <taxon>Streptophyta</taxon>
        <taxon>Embryophyta</taxon>
        <taxon>Tracheophyta</taxon>
        <taxon>Spermatophyta</taxon>
        <taxon>Magnoliopsida</taxon>
        <taxon>eudicotyledons</taxon>
        <taxon>Gunneridae</taxon>
        <taxon>Pentapetalae</taxon>
        <taxon>rosids</taxon>
        <taxon>malvids</taxon>
        <taxon>Malvales</taxon>
        <taxon>Malvaceae</taxon>
        <taxon>Malvoideae</taxon>
        <taxon>Hibiscus</taxon>
    </lineage>
</organism>
<evidence type="ECO:0000313" key="3">
    <source>
        <dbReference type="Proteomes" id="UP001396334"/>
    </source>
</evidence>
<feature type="region of interest" description="Disordered" evidence="1">
    <location>
        <begin position="1"/>
        <end position="22"/>
    </location>
</feature>
<feature type="compositionally biased region" description="Basic and acidic residues" evidence="1">
    <location>
        <begin position="1"/>
        <end position="20"/>
    </location>
</feature>